<gene>
    <name evidence="2" type="ORF">A1O3_06787</name>
</gene>
<feature type="domain" description="ABM" evidence="1">
    <location>
        <begin position="3"/>
        <end position="58"/>
    </location>
</feature>
<protein>
    <recommendedName>
        <fullName evidence="1">ABM domain-containing protein</fullName>
    </recommendedName>
</protein>
<organism evidence="2 3">
    <name type="scientific">Capronia epimyces CBS 606.96</name>
    <dbReference type="NCBI Taxonomy" id="1182542"/>
    <lineage>
        <taxon>Eukaryota</taxon>
        <taxon>Fungi</taxon>
        <taxon>Dikarya</taxon>
        <taxon>Ascomycota</taxon>
        <taxon>Pezizomycotina</taxon>
        <taxon>Eurotiomycetes</taxon>
        <taxon>Chaetothyriomycetidae</taxon>
        <taxon>Chaetothyriales</taxon>
        <taxon>Herpotrichiellaceae</taxon>
        <taxon>Capronia</taxon>
    </lineage>
</organism>
<feature type="non-terminal residue" evidence="2">
    <location>
        <position position="1"/>
    </location>
</feature>
<comment type="caution">
    <text evidence="2">The sequence shown here is derived from an EMBL/GenBank/DDBJ whole genome shotgun (WGS) entry which is preliminary data.</text>
</comment>
<reference evidence="2 3" key="1">
    <citation type="submission" date="2013-03" db="EMBL/GenBank/DDBJ databases">
        <title>The Genome Sequence of Capronia epimyces CBS 606.96.</title>
        <authorList>
            <consortium name="The Broad Institute Genomics Platform"/>
            <person name="Cuomo C."/>
            <person name="de Hoog S."/>
            <person name="Gorbushina A."/>
            <person name="Walker B."/>
            <person name="Young S.K."/>
            <person name="Zeng Q."/>
            <person name="Gargeya S."/>
            <person name="Fitzgerald M."/>
            <person name="Haas B."/>
            <person name="Abouelleil A."/>
            <person name="Allen A.W."/>
            <person name="Alvarado L."/>
            <person name="Arachchi H.M."/>
            <person name="Berlin A.M."/>
            <person name="Chapman S.B."/>
            <person name="Gainer-Dewar J."/>
            <person name="Goldberg J."/>
            <person name="Griggs A."/>
            <person name="Gujja S."/>
            <person name="Hansen M."/>
            <person name="Howarth C."/>
            <person name="Imamovic A."/>
            <person name="Ireland A."/>
            <person name="Larimer J."/>
            <person name="McCowan C."/>
            <person name="Murphy C."/>
            <person name="Pearson M."/>
            <person name="Poon T.W."/>
            <person name="Priest M."/>
            <person name="Roberts A."/>
            <person name="Saif S."/>
            <person name="Shea T."/>
            <person name="Sisk P."/>
            <person name="Sykes S."/>
            <person name="Wortman J."/>
            <person name="Nusbaum C."/>
            <person name="Birren B."/>
        </authorList>
    </citation>
    <scope>NUCLEOTIDE SEQUENCE [LARGE SCALE GENOMIC DNA]</scope>
    <source>
        <strain evidence="2 3">CBS 606.96</strain>
    </source>
</reference>
<dbReference type="HOGENOM" id="CLU_131496_9_3_1"/>
<accession>W9Y023</accession>
<dbReference type="RefSeq" id="XP_007735093.1">
    <property type="nucleotide sequence ID" value="XM_007736903.1"/>
</dbReference>
<dbReference type="InterPro" id="IPR011008">
    <property type="entry name" value="Dimeric_a/b-barrel"/>
</dbReference>
<dbReference type="Gene3D" id="3.30.70.100">
    <property type="match status" value="1"/>
</dbReference>
<evidence type="ECO:0000259" key="1">
    <source>
        <dbReference type="Pfam" id="PF03992"/>
    </source>
</evidence>
<evidence type="ECO:0000313" key="3">
    <source>
        <dbReference type="Proteomes" id="UP000019478"/>
    </source>
</evidence>
<dbReference type="Pfam" id="PF03992">
    <property type="entry name" value="ABM"/>
    <property type="match status" value="1"/>
</dbReference>
<sequence>QVIAATAEIIKAVELTEPDVLAYYAFRTQTEIVFVETYKTPAANDAHVKTDHFQSFSAKVGPLLEKPLELKLGTFLSGFEQRA</sequence>
<feature type="non-terminal residue" evidence="2">
    <location>
        <position position="83"/>
    </location>
</feature>
<dbReference type="PANTHER" id="PTHR40624">
    <property type="entry name" value="BIOSYNTHESIS MONOOXYGENASE, PUTATIVE (AFU_ORTHOLOGUE AFUA_1G12025)-RELATED"/>
    <property type="match status" value="1"/>
</dbReference>
<dbReference type="EMBL" id="AMGY01000005">
    <property type="protein sequence ID" value="EXJ82970.1"/>
    <property type="molecule type" value="Genomic_DNA"/>
</dbReference>
<dbReference type="GeneID" id="19170893"/>
<dbReference type="Proteomes" id="UP000019478">
    <property type="component" value="Unassembled WGS sequence"/>
</dbReference>
<proteinExistence type="predicted"/>
<name>W9Y023_9EURO</name>
<dbReference type="AlphaFoldDB" id="W9Y023"/>
<dbReference type="PANTHER" id="PTHR40624:SF1">
    <property type="entry name" value="BIOSYNTHESIS MONOOXYGENASE, PUTATIVE (AFU_ORTHOLOGUE AFUA_1G12025)-RELATED"/>
    <property type="match status" value="1"/>
</dbReference>
<keyword evidence="3" id="KW-1185">Reference proteome</keyword>
<dbReference type="InterPro" id="IPR007138">
    <property type="entry name" value="ABM_dom"/>
</dbReference>
<dbReference type="SUPFAM" id="SSF54909">
    <property type="entry name" value="Dimeric alpha+beta barrel"/>
    <property type="match status" value="1"/>
</dbReference>
<evidence type="ECO:0000313" key="2">
    <source>
        <dbReference type="EMBL" id="EXJ82970.1"/>
    </source>
</evidence>